<dbReference type="PANTHER" id="PTHR11012:SF56">
    <property type="entry name" value="CHK KINASE-LIKE DOMAIN-CONTAINING PROTEIN-RELATED"/>
    <property type="match status" value="1"/>
</dbReference>
<organism evidence="1">
    <name type="scientific">Timema monikensis</name>
    <dbReference type="NCBI Taxonomy" id="170555"/>
    <lineage>
        <taxon>Eukaryota</taxon>
        <taxon>Metazoa</taxon>
        <taxon>Ecdysozoa</taxon>
        <taxon>Arthropoda</taxon>
        <taxon>Hexapoda</taxon>
        <taxon>Insecta</taxon>
        <taxon>Pterygota</taxon>
        <taxon>Neoptera</taxon>
        <taxon>Polyneoptera</taxon>
        <taxon>Phasmatodea</taxon>
        <taxon>Timematodea</taxon>
        <taxon>Timematoidea</taxon>
        <taxon>Timematidae</taxon>
        <taxon>Timema</taxon>
    </lineage>
</organism>
<proteinExistence type="predicted"/>
<evidence type="ECO:0000313" key="1">
    <source>
        <dbReference type="EMBL" id="CAD7424166.1"/>
    </source>
</evidence>
<sequence>MSVPVAWKARSQSALFSATSTEFREMSWSTSSNERSPKSISGMATILQSLFPQGMSTSPGLCHAVQAYRRDIQVSIDHNLTGYGHGNTHFFRAGQMSRDPVFDPKHFQIVCEAVGLERVQYLFLKLNVSTSVAIPQFMKNIQKSLYRTVRLHSASDVVFDCCAHAHIGRAGDEGETGVSPQASYTDRAAVTINDDSVLINIKMTTHDKMASPSWLNEKFMEQALREGKKDPKISVKHIDIKMATTPERILILQDLAEQGFKLDRSHKGFDLKQSMLVMSFLGRFHAASVILKEQDPTLMNDYMTSYWAESKNVDGPTGHWIFTMMMVLSREIESWPGFSENVWMLSERKEYARIGKCGESDDGLSTELLFLSYMYCLLPTLVDDGVVRYVSGHRDLMTVPSIDGQITRTCPAYLLEFDVENGTKVSAYSAGRAKLFNSSKSFEKLAREWRKDSAECEFTQRVRLLQTFFHVTCSIGHSIYELLTQHTPSKKIPSTTTPELALREQQCFLYLAVPPSSPPFSYVRIHTTIKHLSLALRTYLYGLLEMATKNGYINPTWLTENFIEQALREGDHDPEISVNHIDIRAATAFGDNYCSLMYRVAAKFDRGNGNYDECSLIVKDLPFEELQRKVFPMVSFHRSSLVQQSNVSGATLAMDHEMAWVYTVNHEPRWLLYNQAFHECGHFRRRLTGESVMDVWESSATNSFPSYQISQPSATREGCQATKYTTQGCNFKSVPHHLSDVRHLPPGLFRDKRLGEFGEVMGGVSEQTSKDRAWVDVDPSVFVVQGVFFHLLLSEVELTSIELPNPCEANQAALRDTLSKVMDKAPTNVTSELSRASTPGRRLPSGGSSLKALFGQRNFDTPYGLVVPYGKLRSREKISVFLATDPEVPYWIPDAYRFLCEAVCLYWGQLSIMILNELLE</sequence>
<dbReference type="Pfam" id="PF02958">
    <property type="entry name" value="EcKL"/>
    <property type="match status" value="1"/>
</dbReference>
<accession>A0A7R9HJ43</accession>
<dbReference type="EMBL" id="OB792761">
    <property type="protein sequence ID" value="CAD7424166.1"/>
    <property type="molecule type" value="Genomic_DNA"/>
</dbReference>
<name>A0A7R9HJ43_9NEOP</name>
<dbReference type="PANTHER" id="PTHR11012">
    <property type="entry name" value="PROTEIN KINASE-LIKE DOMAIN-CONTAINING"/>
    <property type="match status" value="1"/>
</dbReference>
<protein>
    <submittedName>
        <fullName evidence="1">Uncharacterized protein</fullName>
    </submittedName>
</protein>
<dbReference type="InterPro" id="IPR004119">
    <property type="entry name" value="EcKL"/>
</dbReference>
<reference evidence="1" key="1">
    <citation type="submission" date="2020-11" db="EMBL/GenBank/DDBJ databases">
        <authorList>
            <person name="Tran Van P."/>
        </authorList>
    </citation>
    <scope>NUCLEOTIDE SEQUENCE</scope>
</reference>
<dbReference type="AlphaFoldDB" id="A0A7R9HJ43"/>
<gene>
    <name evidence="1" type="ORF">TMSB3V08_LOCUS1127</name>
</gene>